<name>A0A816V575_9BILA</name>
<sequence>MTRKTSDHETIENLSFIINKLNRYIPIVLLILGSIDHILNIIIFTCPLFETNPSPIYLISGSIASFVSLYVDLITPFLATYNLDPTQKSNILCVFICVNQQLHFQYAKRTIVITIIICFICPYSQVFYCYTISRENICTQTNQTCKVVNDIILILCNFGLPPILMVTIDILTIRNVQYLDQNFSNCRRRHRRRDIQLIRLLFIQVVSLIFIWNTNNSTKNLFIFDDIHEKQFNNDSFWQFYDSSFY</sequence>
<keyword evidence="1" id="KW-0472">Membrane</keyword>
<protein>
    <recommendedName>
        <fullName evidence="4">G-protein coupled receptors family 1 profile domain-containing protein</fullName>
    </recommendedName>
</protein>
<evidence type="ECO:0000313" key="2">
    <source>
        <dbReference type="EMBL" id="CAF2120026.1"/>
    </source>
</evidence>
<reference evidence="2" key="1">
    <citation type="submission" date="2021-02" db="EMBL/GenBank/DDBJ databases">
        <authorList>
            <person name="Nowell W R."/>
        </authorList>
    </citation>
    <scope>NUCLEOTIDE SEQUENCE</scope>
</reference>
<evidence type="ECO:0008006" key="4">
    <source>
        <dbReference type="Google" id="ProtNLM"/>
    </source>
</evidence>
<organism evidence="2 3">
    <name type="scientific">Rotaria magnacalcarata</name>
    <dbReference type="NCBI Taxonomy" id="392030"/>
    <lineage>
        <taxon>Eukaryota</taxon>
        <taxon>Metazoa</taxon>
        <taxon>Spiralia</taxon>
        <taxon>Gnathifera</taxon>
        <taxon>Rotifera</taxon>
        <taxon>Eurotatoria</taxon>
        <taxon>Bdelloidea</taxon>
        <taxon>Philodinida</taxon>
        <taxon>Philodinidae</taxon>
        <taxon>Rotaria</taxon>
    </lineage>
</organism>
<evidence type="ECO:0000313" key="3">
    <source>
        <dbReference type="Proteomes" id="UP000663824"/>
    </source>
</evidence>
<feature type="transmembrane region" description="Helical" evidence="1">
    <location>
        <begin position="56"/>
        <end position="79"/>
    </location>
</feature>
<dbReference type="Proteomes" id="UP000663824">
    <property type="component" value="Unassembled WGS sequence"/>
</dbReference>
<accession>A0A816V575</accession>
<dbReference type="AlphaFoldDB" id="A0A816V575"/>
<feature type="transmembrane region" description="Helical" evidence="1">
    <location>
        <begin position="21"/>
        <end position="44"/>
    </location>
</feature>
<dbReference type="EMBL" id="CAJNRE010013647">
    <property type="protein sequence ID" value="CAF2120026.1"/>
    <property type="molecule type" value="Genomic_DNA"/>
</dbReference>
<proteinExistence type="predicted"/>
<evidence type="ECO:0000256" key="1">
    <source>
        <dbReference type="SAM" id="Phobius"/>
    </source>
</evidence>
<keyword evidence="1" id="KW-0812">Transmembrane</keyword>
<feature type="transmembrane region" description="Helical" evidence="1">
    <location>
        <begin position="111"/>
        <end position="131"/>
    </location>
</feature>
<feature type="transmembrane region" description="Helical" evidence="1">
    <location>
        <begin position="151"/>
        <end position="173"/>
    </location>
</feature>
<gene>
    <name evidence="2" type="ORF">MBJ925_LOCUS25729</name>
</gene>
<comment type="caution">
    <text evidence="2">The sequence shown here is derived from an EMBL/GenBank/DDBJ whole genome shotgun (WGS) entry which is preliminary data.</text>
</comment>
<keyword evidence="1" id="KW-1133">Transmembrane helix</keyword>
<feature type="transmembrane region" description="Helical" evidence="1">
    <location>
        <begin position="194"/>
        <end position="212"/>
    </location>
</feature>